<dbReference type="InterPro" id="IPR001789">
    <property type="entry name" value="Sig_transdc_resp-reg_receiver"/>
</dbReference>
<dbReference type="InterPro" id="IPR011623">
    <property type="entry name" value="7TMR_DISM_rcpt_extracell_dom1"/>
</dbReference>
<dbReference type="PROSITE" id="PS50109">
    <property type="entry name" value="HIS_KIN"/>
    <property type="match status" value="1"/>
</dbReference>
<keyword evidence="6" id="KW-0812">Transmembrane</keyword>
<dbReference type="PRINTS" id="PR00344">
    <property type="entry name" value="BCTRLSENSOR"/>
</dbReference>
<dbReference type="AlphaFoldDB" id="A0A2K9LN02"/>
<accession>A0A2K9LN02</accession>
<name>A0A2K9LN02_9GAMM</name>
<dbReference type="GO" id="GO:0071474">
    <property type="term" value="P:cellular hyperosmotic response"/>
    <property type="evidence" value="ECO:0007669"/>
    <property type="project" value="TreeGrafter"/>
</dbReference>
<dbReference type="InterPro" id="IPR011006">
    <property type="entry name" value="CheY-like_superfamily"/>
</dbReference>
<feature type="transmembrane region" description="Helical" evidence="6">
    <location>
        <begin position="260"/>
        <end position="277"/>
    </location>
</feature>
<dbReference type="Gene3D" id="1.10.287.130">
    <property type="match status" value="1"/>
</dbReference>
<dbReference type="InterPro" id="IPR036890">
    <property type="entry name" value="HATPase_C_sf"/>
</dbReference>
<evidence type="ECO:0000256" key="4">
    <source>
        <dbReference type="ARBA" id="ARBA00023012"/>
    </source>
</evidence>
<evidence type="ECO:0000256" key="6">
    <source>
        <dbReference type="SAM" id="Phobius"/>
    </source>
</evidence>
<dbReference type="CDD" id="cd17546">
    <property type="entry name" value="REC_hyHK_CKI1_RcsC-like"/>
    <property type="match status" value="2"/>
</dbReference>
<evidence type="ECO:0000259" key="8">
    <source>
        <dbReference type="PROSITE" id="PS50109"/>
    </source>
</evidence>
<feature type="domain" description="Histidine kinase" evidence="8">
    <location>
        <begin position="426"/>
        <end position="642"/>
    </location>
</feature>
<dbReference type="SMART" id="SM00448">
    <property type="entry name" value="REC"/>
    <property type="match status" value="2"/>
</dbReference>
<dbReference type="InterPro" id="IPR003661">
    <property type="entry name" value="HisK_dim/P_dom"/>
</dbReference>
<dbReference type="SMART" id="SM00388">
    <property type="entry name" value="HisKA"/>
    <property type="match status" value="1"/>
</dbReference>
<dbReference type="SUPFAM" id="SSF52172">
    <property type="entry name" value="CheY-like"/>
    <property type="match status" value="2"/>
</dbReference>
<dbReference type="Gene3D" id="3.40.50.2300">
    <property type="match status" value="2"/>
</dbReference>
<feature type="chain" id="PRO_5014856210" description="histidine kinase" evidence="7">
    <location>
        <begin position="32"/>
        <end position="939"/>
    </location>
</feature>
<dbReference type="EC" id="2.7.13.3" evidence="2"/>
<keyword evidence="3 5" id="KW-0597">Phosphoprotein</keyword>
<keyword evidence="7" id="KW-0732">Signal</keyword>
<dbReference type="Pfam" id="PF02518">
    <property type="entry name" value="HATPase_c"/>
    <property type="match status" value="1"/>
</dbReference>
<feature type="domain" description="Response regulatory" evidence="9">
    <location>
        <begin position="660"/>
        <end position="782"/>
    </location>
</feature>
<feature type="modified residue" description="4-aspartylphosphate" evidence="5">
    <location>
        <position position="855"/>
    </location>
</feature>
<evidence type="ECO:0000256" key="2">
    <source>
        <dbReference type="ARBA" id="ARBA00012438"/>
    </source>
</evidence>
<dbReference type="InterPro" id="IPR003594">
    <property type="entry name" value="HATPase_dom"/>
</dbReference>
<dbReference type="InterPro" id="IPR005467">
    <property type="entry name" value="His_kinase_dom"/>
</dbReference>
<dbReference type="EMBL" id="CP022684">
    <property type="protein sequence ID" value="AUM13718.1"/>
    <property type="molecule type" value="Genomic_DNA"/>
</dbReference>
<dbReference type="PANTHER" id="PTHR45339:SF1">
    <property type="entry name" value="HYBRID SIGNAL TRANSDUCTION HISTIDINE KINASE J"/>
    <property type="match status" value="1"/>
</dbReference>
<dbReference type="SUPFAM" id="SSF55874">
    <property type="entry name" value="ATPase domain of HSP90 chaperone/DNA topoisomerase II/histidine kinase"/>
    <property type="match status" value="1"/>
</dbReference>
<keyword evidence="11" id="KW-1185">Reference proteome</keyword>
<dbReference type="Pfam" id="PF07696">
    <property type="entry name" value="7TMR-DISMED2"/>
    <property type="match status" value="1"/>
</dbReference>
<dbReference type="Pfam" id="PF07695">
    <property type="entry name" value="7TMR-DISM_7TM"/>
    <property type="match status" value="1"/>
</dbReference>
<feature type="domain" description="Response regulatory" evidence="9">
    <location>
        <begin position="806"/>
        <end position="925"/>
    </location>
</feature>
<dbReference type="Gene3D" id="3.30.565.10">
    <property type="entry name" value="Histidine kinase-like ATPase, C-terminal domain"/>
    <property type="match status" value="1"/>
</dbReference>
<dbReference type="RefSeq" id="WP_101895093.1">
    <property type="nucleotide sequence ID" value="NZ_CP022684.1"/>
</dbReference>
<dbReference type="Gene3D" id="2.60.40.2380">
    <property type="match status" value="1"/>
</dbReference>
<dbReference type="InterPro" id="IPR011622">
    <property type="entry name" value="7TMR_DISM_rcpt_extracell_dom2"/>
</dbReference>
<proteinExistence type="predicted"/>
<evidence type="ECO:0000256" key="5">
    <source>
        <dbReference type="PROSITE-ProRule" id="PRU00169"/>
    </source>
</evidence>
<protein>
    <recommendedName>
        <fullName evidence="2">histidine kinase</fullName>
        <ecNumber evidence="2">2.7.13.3</ecNumber>
    </recommendedName>
</protein>
<dbReference type="OrthoDB" id="9797243at2"/>
<dbReference type="Pfam" id="PF00072">
    <property type="entry name" value="Response_reg"/>
    <property type="match status" value="2"/>
</dbReference>
<dbReference type="InterPro" id="IPR036097">
    <property type="entry name" value="HisK_dim/P_sf"/>
</dbReference>
<dbReference type="Proteomes" id="UP000235116">
    <property type="component" value="Chromosome"/>
</dbReference>
<evidence type="ECO:0000313" key="10">
    <source>
        <dbReference type="EMBL" id="AUM13718.1"/>
    </source>
</evidence>
<dbReference type="InterPro" id="IPR004358">
    <property type="entry name" value="Sig_transdc_His_kin-like_C"/>
</dbReference>
<keyword evidence="4" id="KW-0902">Two-component regulatory system</keyword>
<feature type="transmembrane region" description="Helical" evidence="6">
    <location>
        <begin position="222"/>
        <end position="248"/>
    </location>
</feature>
<dbReference type="PROSITE" id="PS50110">
    <property type="entry name" value="RESPONSE_REGULATORY"/>
    <property type="match status" value="2"/>
</dbReference>
<dbReference type="Pfam" id="PF00512">
    <property type="entry name" value="HisKA"/>
    <property type="match status" value="1"/>
</dbReference>
<dbReference type="SUPFAM" id="SSF47384">
    <property type="entry name" value="Homodimeric domain of signal transducing histidine kinase"/>
    <property type="match status" value="1"/>
</dbReference>
<gene>
    <name evidence="10" type="ORF">Kalk_15380</name>
</gene>
<evidence type="ECO:0000256" key="3">
    <source>
        <dbReference type="ARBA" id="ARBA00022553"/>
    </source>
</evidence>
<evidence type="ECO:0000259" key="9">
    <source>
        <dbReference type="PROSITE" id="PS50110"/>
    </source>
</evidence>
<comment type="catalytic activity">
    <reaction evidence="1">
        <text>ATP + protein L-histidine = ADP + protein N-phospho-L-histidine.</text>
        <dbReference type="EC" id="2.7.13.3"/>
    </reaction>
</comment>
<feature type="transmembrane region" description="Helical" evidence="6">
    <location>
        <begin position="194"/>
        <end position="215"/>
    </location>
</feature>
<keyword evidence="6" id="KW-0472">Membrane</keyword>
<feature type="transmembrane region" description="Helical" evidence="6">
    <location>
        <begin position="289"/>
        <end position="307"/>
    </location>
</feature>
<evidence type="ECO:0000313" key="11">
    <source>
        <dbReference type="Proteomes" id="UP000235116"/>
    </source>
</evidence>
<dbReference type="CDD" id="cd00082">
    <property type="entry name" value="HisKA"/>
    <property type="match status" value="1"/>
</dbReference>
<feature type="transmembrane region" description="Helical" evidence="6">
    <location>
        <begin position="350"/>
        <end position="369"/>
    </location>
</feature>
<evidence type="ECO:0000256" key="1">
    <source>
        <dbReference type="ARBA" id="ARBA00000085"/>
    </source>
</evidence>
<sequence length="939" mass="105627">MTQRGVSYTRRQSASFLCLLLCLLVSRSGFATIAITSPSYDFNITQNISYFEDTEQQYRADDFSDPHLRQQFTPTRTPVLRLGYTDSTLWLRVQVENQTAKPTNALIYINQPNIGYLAIYESTPNATTLIEKAGGMTDNITGFVRHRSPVLRLFLSPYQSSEYLIEVRTHQYMSLVLNMSDPGTFYQMQFTQQLIIGLALGTLLMLSLHGCVGLARSRDNSYLSFVLYTLCIGVYGACAYGYLGYYWFAAPELQSRLETAALIMLFASSIYFSRKLFELHRTRRHLDNINRAMLAIMLLMLIAVFFIDVRTGSRISVILALICVPLNFYTAAMRALDGYNPARIMVMPRLIIVFIGLMTAQTVFGMLAVEIETLHILLASLFIDCLAGVMALSVRQRKIRNIAQQQRQHVAIQEAERRAKTEFLAQLSHEIRTPMNGILGMAELLEDSPLSPSQEDYVRTINASGNNLLKILDDILDYSKIETGNMTLDITSFDISAVLADCVEMYRQRAEEKGIELITHIHNNVPSQVKGDPTRIRQVLANLISNAIKFTDHGEVIIEVCPDEECGHHHLRFAIIDTGVGMTREQLQEQLHHERDHLEQLSHHGLGLPISRQLVRIMHGEIGAESQANRGSTFWFSIPLEPDPDGQDIPLFADQLNGLHLLVVDDNASCRLVLQQQASGWGMNVSTAINGRQALAMLHNQATIHEPFDVVILDHEMPGMTGMELAARIKEDPLIDNDPLVLMLTGLGMAPSATAARNAGIRRVISKPVTGRLLKVTLLEELAHVRRIQADHPRDNSRNEPLAPMRILVAEDHHLSQKVVRGMLSRLGMQAVTVDNGREAVKLAQEQDFDVILMDCEMPEMNGFDATRAIRQWEQTQHRSPIPIIALTAHIMDEHKERSLECGMNAYLAKPIELSELRDALIQWQDLPSNSQDNDVQPV</sequence>
<keyword evidence="6" id="KW-1133">Transmembrane helix</keyword>
<organism evidence="10 11">
    <name type="scientific">Ketobacter alkanivorans</name>
    <dbReference type="NCBI Taxonomy" id="1917421"/>
    <lineage>
        <taxon>Bacteria</taxon>
        <taxon>Pseudomonadati</taxon>
        <taxon>Pseudomonadota</taxon>
        <taxon>Gammaproteobacteria</taxon>
        <taxon>Pseudomonadales</taxon>
        <taxon>Ketobacteraceae</taxon>
        <taxon>Ketobacter</taxon>
    </lineage>
</organism>
<feature type="signal peptide" evidence="7">
    <location>
        <begin position="1"/>
        <end position="31"/>
    </location>
</feature>
<dbReference type="PANTHER" id="PTHR45339">
    <property type="entry name" value="HYBRID SIGNAL TRANSDUCTION HISTIDINE KINASE J"/>
    <property type="match status" value="1"/>
</dbReference>
<feature type="transmembrane region" description="Helical" evidence="6">
    <location>
        <begin position="313"/>
        <end position="329"/>
    </location>
</feature>
<dbReference type="FunFam" id="3.30.565.10:FF:000010">
    <property type="entry name" value="Sensor histidine kinase RcsC"/>
    <property type="match status" value="1"/>
</dbReference>
<dbReference type="SMART" id="SM00387">
    <property type="entry name" value="HATPase_c"/>
    <property type="match status" value="1"/>
</dbReference>
<evidence type="ECO:0000256" key="7">
    <source>
        <dbReference type="SAM" id="SignalP"/>
    </source>
</evidence>
<dbReference type="GO" id="GO:0000155">
    <property type="term" value="F:phosphorelay sensor kinase activity"/>
    <property type="evidence" value="ECO:0007669"/>
    <property type="project" value="InterPro"/>
</dbReference>
<feature type="modified residue" description="4-aspartylphosphate" evidence="5">
    <location>
        <position position="714"/>
    </location>
</feature>
<dbReference type="KEGG" id="kak:Kalk_15380"/>
<reference evidence="11" key="1">
    <citation type="submission" date="2017-08" db="EMBL/GenBank/DDBJ databases">
        <title>Direct submision.</title>
        <authorList>
            <person name="Kim S.-J."/>
            <person name="Rhee S.-K."/>
        </authorList>
    </citation>
    <scope>NUCLEOTIDE SEQUENCE [LARGE SCALE GENOMIC DNA]</scope>
    <source>
        <strain evidence="11">GI5</strain>
    </source>
</reference>